<evidence type="ECO:0000313" key="3">
    <source>
        <dbReference type="Proteomes" id="UP001266305"/>
    </source>
</evidence>
<proteinExistence type="predicted"/>
<organism evidence="2 3">
    <name type="scientific">Saguinus oedipus</name>
    <name type="common">Cotton-top tamarin</name>
    <name type="synonym">Oedipomidas oedipus</name>
    <dbReference type="NCBI Taxonomy" id="9490"/>
    <lineage>
        <taxon>Eukaryota</taxon>
        <taxon>Metazoa</taxon>
        <taxon>Chordata</taxon>
        <taxon>Craniata</taxon>
        <taxon>Vertebrata</taxon>
        <taxon>Euteleostomi</taxon>
        <taxon>Mammalia</taxon>
        <taxon>Eutheria</taxon>
        <taxon>Euarchontoglires</taxon>
        <taxon>Primates</taxon>
        <taxon>Haplorrhini</taxon>
        <taxon>Platyrrhini</taxon>
        <taxon>Cebidae</taxon>
        <taxon>Callitrichinae</taxon>
        <taxon>Saguinus</taxon>
    </lineage>
</organism>
<gene>
    <name evidence="2" type="ORF">P7K49_010060</name>
</gene>
<keyword evidence="3" id="KW-1185">Reference proteome</keyword>
<reference evidence="2 3" key="1">
    <citation type="submission" date="2023-05" db="EMBL/GenBank/DDBJ databases">
        <title>B98-5 Cell Line De Novo Hybrid Assembly: An Optical Mapping Approach.</title>
        <authorList>
            <person name="Kananen K."/>
            <person name="Auerbach J.A."/>
            <person name="Kautto E."/>
            <person name="Blachly J.S."/>
        </authorList>
    </citation>
    <scope>NUCLEOTIDE SEQUENCE [LARGE SCALE GENOMIC DNA]</scope>
    <source>
        <strain evidence="2">B95-8</strain>
        <tissue evidence="2">Cell line</tissue>
    </source>
</reference>
<sequence length="82" mass="8231">VESSEEGDSAFMPPASTAAPWSPPSGKDISLCSDTAGTGPCVLQKHLASEKHPNAESWKNGLEVVHAKEGGSAPGAAEDGTG</sequence>
<dbReference type="EMBL" id="JASSZA010000005">
    <property type="protein sequence ID" value="KAK2110314.1"/>
    <property type="molecule type" value="Genomic_DNA"/>
</dbReference>
<evidence type="ECO:0000313" key="2">
    <source>
        <dbReference type="EMBL" id="KAK2110314.1"/>
    </source>
</evidence>
<accession>A0ABQ9VLS6</accession>
<protein>
    <submittedName>
        <fullName evidence="2">Uncharacterized protein</fullName>
    </submittedName>
</protein>
<name>A0ABQ9VLS6_SAGOE</name>
<feature type="non-terminal residue" evidence="2">
    <location>
        <position position="1"/>
    </location>
</feature>
<feature type="region of interest" description="Disordered" evidence="1">
    <location>
        <begin position="1"/>
        <end position="30"/>
    </location>
</feature>
<dbReference type="Proteomes" id="UP001266305">
    <property type="component" value="Unassembled WGS sequence"/>
</dbReference>
<evidence type="ECO:0000256" key="1">
    <source>
        <dbReference type="SAM" id="MobiDB-lite"/>
    </source>
</evidence>
<comment type="caution">
    <text evidence="2">The sequence shown here is derived from an EMBL/GenBank/DDBJ whole genome shotgun (WGS) entry which is preliminary data.</text>
</comment>